<dbReference type="RefSeq" id="WP_129205428.1">
    <property type="nucleotide sequence ID" value="NZ_CP035495.1"/>
</dbReference>
<dbReference type="Pfam" id="PF13377">
    <property type="entry name" value="Peripla_BP_3"/>
    <property type="match status" value="1"/>
</dbReference>
<dbReference type="GO" id="GO:0003700">
    <property type="term" value="F:DNA-binding transcription factor activity"/>
    <property type="evidence" value="ECO:0007669"/>
    <property type="project" value="TreeGrafter"/>
</dbReference>
<name>A0A4P6EPB1_9MICO</name>
<dbReference type="GO" id="GO:0000976">
    <property type="term" value="F:transcription cis-regulatory region binding"/>
    <property type="evidence" value="ECO:0007669"/>
    <property type="project" value="TreeGrafter"/>
</dbReference>
<evidence type="ECO:0000256" key="3">
    <source>
        <dbReference type="ARBA" id="ARBA00023163"/>
    </source>
</evidence>
<gene>
    <name evidence="5" type="ORF">ET495_14875</name>
</gene>
<evidence type="ECO:0000256" key="1">
    <source>
        <dbReference type="ARBA" id="ARBA00023015"/>
    </source>
</evidence>
<protein>
    <submittedName>
        <fullName evidence="5">LacI family transcriptional regulator</fullName>
    </submittedName>
</protein>
<organism evidence="5 6">
    <name type="scientific">Xylanimonas allomyrinae</name>
    <dbReference type="NCBI Taxonomy" id="2509459"/>
    <lineage>
        <taxon>Bacteria</taxon>
        <taxon>Bacillati</taxon>
        <taxon>Actinomycetota</taxon>
        <taxon>Actinomycetes</taxon>
        <taxon>Micrococcales</taxon>
        <taxon>Promicromonosporaceae</taxon>
        <taxon>Xylanimonas</taxon>
    </lineage>
</organism>
<dbReference type="OrthoDB" id="3258243at2"/>
<dbReference type="SUPFAM" id="SSF47413">
    <property type="entry name" value="lambda repressor-like DNA-binding domains"/>
    <property type="match status" value="1"/>
</dbReference>
<evidence type="ECO:0000313" key="5">
    <source>
        <dbReference type="EMBL" id="QAY64275.1"/>
    </source>
</evidence>
<dbReference type="SUPFAM" id="SSF53822">
    <property type="entry name" value="Periplasmic binding protein-like I"/>
    <property type="match status" value="1"/>
</dbReference>
<dbReference type="Gene3D" id="3.40.50.2300">
    <property type="match status" value="2"/>
</dbReference>
<keyword evidence="6" id="KW-1185">Reference proteome</keyword>
<dbReference type="Gene3D" id="1.10.260.40">
    <property type="entry name" value="lambda repressor-like DNA-binding domains"/>
    <property type="match status" value="1"/>
</dbReference>
<dbReference type="PANTHER" id="PTHR30146:SF138">
    <property type="entry name" value="TRANSCRIPTIONAL REGULATORY PROTEIN"/>
    <property type="match status" value="1"/>
</dbReference>
<dbReference type="InterPro" id="IPR000843">
    <property type="entry name" value="HTH_LacI"/>
</dbReference>
<reference evidence="5 6" key="1">
    <citation type="submission" date="2019-01" db="EMBL/GenBank/DDBJ databases">
        <title>Genome sequencing of strain 2JSPR-7.</title>
        <authorList>
            <person name="Heo J."/>
            <person name="Kim S.-J."/>
            <person name="Kim J.-S."/>
            <person name="Hong S.-B."/>
            <person name="Kwon S.-W."/>
        </authorList>
    </citation>
    <scope>NUCLEOTIDE SEQUENCE [LARGE SCALE GENOMIC DNA]</scope>
    <source>
        <strain evidence="5 6">2JSPR-7</strain>
    </source>
</reference>
<dbReference type="Proteomes" id="UP000291758">
    <property type="component" value="Chromosome"/>
</dbReference>
<keyword evidence="2" id="KW-0238">DNA-binding</keyword>
<dbReference type="CDD" id="cd01392">
    <property type="entry name" value="HTH_LacI"/>
    <property type="match status" value="1"/>
</dbReference>
<evidence type="ECO:0000259" key="4">
    <source>
        <dbReference type="PROSITE" id="PS50932"/>
    </source>
</evidence>
<dbReference type="InterPro" id="IPR010982">
    <property type="entry name" value="Lambda_DNA-bd_dom_sf"/>
</dbReference>
<dbReference type="EMBL" id="CP035495">
    <property type="protein sequence ID" value="QAY64275.1"/>
    <property type="molecule type" value="Genomic_DNA"/>
</dbReference>
<dbReference type="KEGG" id="xyl:ET495_14875"/>
<keyword evidence="3" id="KW-0804">Transcription</keyword>
<evidence type="ECO:0000256" key="2">
    <source>
        <dbReference type="ARBA" id="ARBA00023125"/>
    </source>
</evidence>
<dbReference type="CDD" id="cd06267">
    <property type="entry name" value="PBP1_LacI_sugar_binding-like"/>
    <property type="match status" value="1"/>
</dbReference>
<dbReference type="InterPro" id="IPR028082">
    <property type="entry name" value="Peripla_BP_I"/>
</dbReference>
<proteinExistence type="predicted"/>
<accession>A0A4P6EPB1</accession>
<sequence length="328" mass="33233">MVTVRDVAREAGVSISTVSRALSVPDKVAVETRERVVSVAAALGYQPNRAAAGLRAGRTGTVGLLVPDLANPYFAAVAKGVTAGAREHALGVFVVDSEEKPEVEAELLRSLAHQTDGVILASPRALDADLPAAGGKPLVVVNQGGPLAVGTDNAGGVALALEHLRSLGHQRIAYVGGPAASWSDAQRRAALHAAGGAGVEVVMLGPFPPTVDGGAGAADDVVASEATAAITFNDVVAVGLVRAVRERGLRVPEDLSVVGFDDTFLAALVTPALTSVGADLREVGRRAIGLLVGRIGARAGSGAATRVLLPATLAVRESTTTPRTARED</sequence>
<dbReference type="AlphaFoldDB" id="A0A4P6EPB1"/>
<evidence type="ECO:0000313" key="6">
    <source>
        <dbReference type="Proteomes" id="UP000291758"/>
    </source>
</evidence>
<dbReference type="PROSITE" id="PS00356">
    <property type="entry name" value="HTH_LACI_1"/>
    <property type="match status" value="1"/>
</dbReference>
<feature type="domain" description="HTH lacI-type" evidence="4">
    <location>
        <begin position="2"/>
        <end position="56"/>
    </location>
</feature>
<dbReference type="PROSITE" id="PS50932">
    <property type="entry name" value="HTH_LACI_2"/>
    <property type="match status" value="1"/>
</dbReference>
<dbReference type="InterPro" id="IPR046335">
    <property type="entry name" value="LacI/GalR-like_sensor"/>
</dbReference>
<dbReference type="SMART" id="SM00354">
    <property type="entry name" value="HTH_LACI"/>
    <property type="match status" value="1"/>
</dbReference>
<dbReference type="PRINTS" id="PR00036">
    <property type="entry name" value="HTHLACI"/>
</dbReference>
<dbReference type="PANTHER" id="PTHR30146">
    <property type="entry name" value="LACI-RELATED TRANSCRIPTIONAL REPRESSOR"/>
    <property type="match status" value="1"/>
</dbReference>
<dbReference type="Pfam" id="PF00356">
    <property type="entry name" value="LacI"/>
    <property type="match status" value="1"/>
</dbReference>
<keyword evidence="1" id="KW-0805">Transcription regulation</keyword>